<protein>
    <submittedName>
        <fullName evidence="2">Uncharacterized protein</fullName>
    </submittedName>
</protein>
<accession>A0A0B2R2E2</accession>
<feature type="region of interest" description="Disordered" evidence="1">
    <location>
        <begin position="60"/>
        <end position="105"/>
    </location>
</feature>
<gene>
    <name evidence="2" type="ORF">glysoja_035496</name>
</gene>
<evidence type="ECO:0000256" key="1">
    <source>
        <dbReference type="SAM" id="MobiDB-lite"/>
    </source>
</evidence>
<proteinExistence type="predicted"/>
<name>A0A0B2R2E2_GLYSO</name>
<organism evidence="2">
    <name type="scientific">Glycine soja</name>
    <name type="common">Wild soybean</name>
    <dbReference type="NCBI Taxonomy" id="3848"/>
    <lineage>
        <taxon>Eukaryota</taxon>
        <taxon>Viridiplantae</taxon>
        <taxon>Streptophyta</taxon>
        <taxon>Embryophyta</taxon>
        <taxon>Tracheophyta</taxon>
        <taxon>Spermatophyta</taxon>
        <taxon>Magnoliopsida</taxon>
        <taxon>eudicotyledons</taxon>
        <taxon>Gunneridae</taxon>
        <taxon>Pentapetalae</taxon>
        <taxon>rosids</taxon>
        <taxon>fabids</taxon>
        <taxon>Fabales</taxon>
        <taxon>Fabaceae</taxon>
        <taxon>Papilionoideae</taxon>
        <taxon>50 kb inversion clade</taxon>
        <taxon>NPAAA clade</taxon>
        <taxon>indigoferoid/millettioid clade</taxon>
        <taxon>Phaseoleae</taxon>
        <taxon>Glycine</taxon>
        <taxon>Glycine subgen. Soja</taxon>
    </lineage>
</organism>
<sequence>MGTQKDTKFLETLGSSRIVTDEVFLIQMQQHCYLSGGDHFPVHISTGKLSKSNLFRPKRCLSSEKEKTQMNAESGERFAEKQCGRRQSKAVSGSDTNETDRNRKE</sequence>
<dbReference type="AlphaFoldDB" id="A0A0B2R2E2"/>
<reference evidence="2" key="1">
    <citation type="submission" date="2014-07" db="EMBL/GenBank/DDBJ databases">
        <title>Identification of a novel salt tolerance gene in wild soybean by whole-genome sequencing.</title>
        <authorList>
            <person name="Lam H.-M."/>
            <person name="Qi X."/>
            <person name="Li M.-W."/>
            <person name="Liu X."/>
            <person name="Xie M."/>
            <person name="Ni M."/>
            <person name="Xu X."/>
        </authorList>
    </citation>
    <scope>NUCLEOTIDE SEQUENCE [LARGE SCALE GENOMIC DNA]</scope>
    <source>
        <tissue evidence="2">Root</tissue>
    </source>
</reference>
<dbReference type="EMBL" id="KN654063">
    <property type="protein sequence ID" value="KHN26203.1"/>
    <property type="molecule type" value="Genomic_DNA"/>
</dbReference>
<feature type="compositionally biased region" description="Basic and acidic residues" evidence="1">
    <location>
        <begin position="61"/>
        <end position="83"/>
    </location>
</feature>
<dbReference type="Proteomes" id="UP000053555">
    <property type="component" value="Unassembled WGS sequence"/>
</dbReference>
<evidence type="ECO:0000313" key="2">
    <source>
        <dbReference type="EMBL" id="KHN26203.1"/>
    </source>
</evidence>